<evidence type="ECO:0000313" key="3">
    <source>
        <dbReference type="Proteomes" id="UP000050823"/>
    </source>
</evidence>
<proteinExistence type="predicted"/>
<dbReference type="Proteomes" id="UP000050823">
    <property type="component" value="Unassembled WGS sequence"/>
</dbReference>
<dbReference type="PROSITE" id="PS51071">
    <property type="entry name" value="HTH_RPIR"/>
    <property type="match status" value="1"/>
</dbReference>
<feature type="domain" description="HTH rpiR-type" evidence="1">
    <location>
        <begin position="1"/>
        <end position="66"/>
    </location>
</feature>
<reference evidence="2 3" key="1">
    <citation type="journal article" date="2015" name="Genome Announc.">
        <title>Expanding the biotechnology potential of lactobacilli through comparative genomics of 213 strains and associated genera.</title>
        <authorList>
            <person name="Sun Z."/>
            <person name="Harris H.M."/>
            <person name="McCann A."/>
            <person name="Guo C."/>
            <person name="Argimon S."/>
            <person name="Zhang W."/>
            <person name="Yang X."/>
            <person name="Jeffery I.B."/>
            <person name="Cooney J.C."/>
            <person name="Kagawa T.F."/>
            <person name="Liu W."/>
            <person name="Song Y."/>
            <person name="Salvetti E."/>
            <person name="Wrobel A."/>
            <person name="Rasinkangas P."/>
            <person name="Parkhill J."/>
            <person name="Rea M.C."/>
            <person name="O'Sullivan O."/>
            <person name="Ritari J."/>
            <person name="Douillard F.P."/>
            <person name="Paul Ross R."/>
            <person name="Yang R."/>
            <person name="Briner A.E."/>
            <person name="Felis G.E."/>
            <person name="de Vos W.M."/>
            <person name="Barrangou R."/>
            <person name="Klaenhammer T.R."/>
            <person name="Caufield P.W."/>
            <person name="Cui Y."/>
            <person name="Zhang H."/>
            <person name="O'Toole P.W."/>
        </authorList>
    </citation>
    <scope>NUCLEOTIDE SEQUENCE [LARGE SCALE GENOMIC DNA]</scope>
    <source>
        <strain evidence="2 3">DSM 20719</strain>
    </source>
</reference>
<dbReference type="AlphaFoldDB" id="A0AA89I109"/>
<dbReference type="EMBL" id="AYZB01000032">
    <property type="protein sequence ID" value="KRM22682.1"/>
    <property type="molecule type" value="Genomic_DNA"/>
</dbReference>
<gene>
    <name evidence="2" type="ORF">FC90_GL000782</name>
</gene>
<protein>
    <recommendedName>
        <fullName evidence="1">HTH rpiR-type domain-containing protein</fullName>
    </recommendedName>
</protein>
<dbReference type="SUPFAM" id="SSF46689">
    <property type="entry name" value="Homeodomain-like"/>
    <property type="match status" value="1"/>
</dbReference>
<sequence>MNLTFTEQIVIAYFEKHPKKILTATIRELASVTCTSTGSIERAVKKLGYENFNHYRYTYKAIIIAEKRFVTHFNVTKSVTVEPAVSQISTKEVLVNLLFRFSGRDHLRRSKRFLESLKQNTTHFRLGFSGPKDISYLSPLNFCEVPK</sequence>
<accession>A0AA89I109</accession>
<dbReference type="InterPro" id="IPR009057">
    <property type="entry name" value="Homeodomain-like_sf"/>
</dbReference>
<comment type="caution">
    <text evidence="2">The sequence shown here is derived from an EMBL/GenBank/DDBJ whole genome shotgun (WGS) entry which is preliminary data.</text>
</comment>
<dbReference type="Gene3D" id="1.10.10.10">
    <property type="entry name" value="Winged helix-like DNA-binding domain superfamily/Winged helix DNA-binding domain"/>
    <property type="match status" value="1"/>
</dbReference>
<evidence type="ECO:0000259" key="1">
    <source>
        <dbReference type="PROSITE" id="PS51071"/>
    </source>
</evidence>
<dbReference type="InterPro" id="IPR036388">
    <property type="entry name" value="WH-like_DNA-bd_sf"/>
</dbReference>
<dbReference type="InterPro" id="IPR000281">
    <property type="entry name" value="HTH_RpiR"/>
</dbReference>
<dbReference type="RefSeq" id="WP_057908180.1">
    <property type="nucleotide sequence ID" value="NZ_AYZB01000032.1"/>
</dbReference>
<dbReference type="GO" id="GO:0003700">
    <property type="term" value="F:DNA-binding transcription factor activity"/>
    <property type="evidence" value="ECO:0007669"/>
    <property type="project" value="InterPro"/>
</dbReference>
<evidence type="ECO:0000313" key="2">
    <source>
        <dbReference type="EMBL" id="KRM22682.1"/>
    </source>
</evidence>
<name>A0AA89I109_9LACO</name>
<organism evidence="2 3">
    <name type="scientific">Latilactobacillus graminis DSM 20719</name>
    <dbReference type="NCBI Taxonomy" id="1423752"/>
    <lineage>
        <taxon>Bacteria</taxon>
        <taxon>Bacillati</taxon>
        <taxon>Bacillota</taxon>
        <taxon>Bacilli</taxon>
        <taxon>Lactobacillales</taxon>
        <taxon>Lactobacillaceae</taxon>
        <taxon>Latilactobacillus</taxon>
    </lineage>
</organism>